<evidence type="ECO:0000256" key="3">
    <source>
        <dbReference type="SAM" id="MobiDB-lite"/>
    </source>
</evidence>
<dbReference type="PROSITE" id="PS51375">
    <property type="entry name" value="PPR"/>
    <property type="match status" value="1"/>
</dbReference>
<evidence type="ECO:0000313" key="5">
    <source>
        <dbReference type="Proteomes" id="UP000267821"/>
    </source>
</evidence>
<proteinExistence type="predicted"/>
<organism evidence="4 5">
    <name type="scientific">Terfezia boudieri ATCC MYA-4762</name>
    <dbReference type="NCBI Taxonomy" id="1051890"/>
    <lineage>
        <taxon>Eukaryota</taxon>
        <taxon>Fungi</taxon>
        <taxon>Dikarya</taxon>
        <taxon>Ascomycota</taxon>
        <taxon>Pezizomycotina</taxon>
        <taxon>Pezizomycetes</taxon>
        <taxon>Pezizales</taxon>
        <taxon>Pezizaceae</taxon>
        <taxon>Terfezia</taxon>
    </lineage>
</organism>
<dbReference type="Gene3D" id="1.25.40.10">
    <property type="entry name" value="Tetratricopeptide repeat domain"/>
    <property type="match status" value="2"/>
</dbReference>
<evidence type="ECO:0000256" key="2">
    <source>
        <dbReference type="PROSITE-ProRule" id="PRU00708"/>
    </source>
</evidence>
<evidence type="ECO:0000256" key="1">
    <source>
        <dbReference type="ARBA" id="ARBA00022737"/>
    </source>
</evidence>
<keyword evidence="1" id="KW-0677">Repeat</keyword>
<dbReference type="AlphaFoldDB" id="A0A3N4LW63"/>
<dbReference type="STRING" id="1051890.A0A3N4LW63"/>
<keyword evidence="5" id="KW-1185">Reference proteome</keyword>
<accession>A0A3N4LW63</accession>
<dbReference type="InParanoid" id="A0A3N4LW63"/>
<dbReference type="OrthoDB" id="185373at2759"/>
<feature type="non-terminal residue" evidence="4">
    <location>
        <position position="703"/>
    </location>
</feature>
<protein>
    <submittedName>
        <fullName evidence="4">Uncharacterized protein</fullName>
    </submittedName>
</protein>
<feature type="region of interest" description="Disordered" evidence="3">
    <location>
        <begin position="40"/>
        <end position="82"/>
    </location>
</feature>
<gene>
    <name evidence="4" type="ORF">L211DRAFT_803922</name>
</gene>
<dbReference type="Proteomes" id="UP000267821">
    <property type="component" value="Unassembled WGS sequence"/>
</dbReference>
<reference evidence="4 5" key="1">
    <citation type="journal article" date="2018" name="Nat. Ecol. Evol.">
        <title>Pezizomycetes genomes reveal the molecular basis of ectomycorrhizal truffle lifestyle.</title>
        <authorList>
            <person name="Murat C."/>
            <person name="Payen T."/>
            <person name="Noel B."/>
            <person name="Kuo A."/>
            <person name="Morin E."/>
            <person name="Chen J."/>
            <person name="Kohler A."/>
            <person name="Krizsan K."/>
            <person name="Balestrini R."/>
            <person name="Da Silva C."/>
            <person name="Montanini B."/>
            <person name="Hainaut M."/>
            <person name="Levati E."/>
            <person name="Barry K.W."/>
            <person name="Belfiori B."/>
            <person name="Cichocki N."/>
            <person name="Clum A."/>
            <person name="Dockter R.B."/>
            <person name="Fauchery L."/>
            <person name="Guy J."/>
            <person name="Iotti M."/>
            <person name="Le Tacon F."/>
            <person name="Lindquist E.A."/>
            <person name="Lipzen A."/>
            <person name="Malagnac F."/>
            <person name="Mello A."/>
            <person name="Molinier V."/>
            <person name="Miyauchi S."/>
            <person name="Poulain J."/>
            <person name="Riccioni C."/>
            <person name="Rubini A."/>
            <person name="Sitrit Y."/>
            <person name="Splivallo R."/>
            <person name="Traeger S."/>
            <person name="Wang M."/>
            <person name="Zifcakova L."/>
            <person name="Wipf D."/>
            <person name="Zambonelli A."/>
            <person name="Paolocci F."/>
            <person name="Nowrousian M."/>
            <person name="Ottonello S."/>
            <person name="Baldrian P."/>
            <person name="Spatafora J.W."/>
            <person name="Henrissat B."/>
            <person name="Nagy L.G."/>
            <person name="Aury J.M."/>
            <person name="Wincker P."/>
            <person name="Grigoriev I.V."/>
            <person name="Bonfante P."/>
            <person name="Martin F.M."/>
        </authorList>
    </citation>
    <scope>NUCLEOTIDE SEQUENCE [LARGE SCALE GENOMIC DNA]</scope>
    <source>
        <strain evidence="4 5">ATCC MYA-4762</strain>
    </source>
</reference>
<dbReference type="PANTHER" id="PTHR47941">
    <property type="entry name" value="PENTATRICOPEPTIDE REPEAT-CONTAINING PROTEIN 3, MITOCHONDRIAL"/>
    <property type="match status" value="1"/>
</dbReference>
<dbReference type="Pfam" id="PF13812">
    <property type="entry name" value="PPR_3"/>
    <property type="match status" value="1"/>
</dbReference>
<dbReference type="EMBL" id="ML121532">
    <property type="protein sequence ID" value="RPB27146.1"/>
    <property type="molecule type" value="Genomic_DNA"/>
</dbReference>
<feature type="repeat" description="PPR" evidence="2">
    <location>
        <begin position="422"/>
        <end position="456"/>
    </location>
</feature>
<dbReference type="InterPro" id="IPR011990">
    <property type="entry name" value="TPR-like_helical_dom_sf"/>
</dbReference>
<evidence type="ECO:0000313" key="4">
    <source>
        <dbReference type="EMBL" id="RPB27146.1"/>
    </source>
</evidence>
<dbReference type="InterPro" id="IPR002885">
    <property type="entry name" value="PPR_rpt"/>
</dbReference>
<sequence length="703" mass="81402">MATRALKHTLRLRPKLHNRIFIREAAFRVHEAKFKEFVSRRLPQRGSPRGPHGSPARLRPRIHDTRLQSLKSRGKGSGSESLETEILEATKRSRAVWNVPNPDAAISGIAGLDGSLPPNFHIFLTLDLSKYVPKSKPDGPRLLHVDWYPASGARNDPILGDQEYRILKRLATTISNATQNPGKFNKELLRLLKQAKTFPSVIQYLTPAAWEALFAYERKTMPTNLTIFVAEMMDIHGVKRTEKQECDFIGAIFWNRDRTEATQRWVNFMRSLIKPTADTWNLGIKLLSLRKEPQRAMSTYSMMKEFLGHSDPKALIPIILSWNHLYQCPKAWSVFQDLKQIMNRNPNCVKPSLLEDIALSFMDAGKPVASFSIWRYMWKKGMAVPEYTKEAAIFYQSIIQTPQVLHTFSSNLLDALKDRVSDKYFYASWMKNLIRLGRPDLTLQVKEVMESNGLRPDAQHVNEIIRGFLKDGNEGIAEGLARELINQRLLKVASWAEATEQKKRRKEAQPFGVSVDKEKLNNPPMATPQTFSILLHYFTRKRDYKKAQIYMDWMIQCQTPLSAVHFNHLLKMYLRQSDLSRLEKTFEIMTRQLGCKPDRYTWGLMWYVMWKRYTQPKRRLSSFQTPRQLFTEMVKFIPITKHGDPSPEWETPESRATWIVIIRCFMLARDWDGLIVALNAGDSLWKLHVNEGVYKEVALGLLK</sequence>
<name>A0A3N4LW63_9PEZI</name>